<dbReference type="Gene3D" id="3.40.50.2000">
    <property type="entry name" value="Glycogen Phosphorylase B"/>
    <property type="match status" value="2"/>
</dbReference>
<evidence type="ECO:0000259" key="1">
    <source>
        <dbReference type="Pfam" id="PF00534"/>
    </source>
</evidence>
<reference evidence="3 4" key="1">
    <citation type="submission" date="2017-02" db="EMBL/GenBank/DDBJ databases">
        <title>Natronthermophilus aegyptiacus gen. nov.,sp. nov., an aerobic, extremely halophilic alkalithermophilic archaeon isolated from the athalassohaline Wadi An Natrun, Egypt.</title>
        <authorList>
            <person name="Zhao B."/>
        </authorList>
    </citation>
    <scope>NUCLEOTIDE SEQUENCE [LARGE SCALE GENOMIC DNA]</scope>
    <source>
        <strain evidence="3 4">CGMCC 1.3597</strain>
    </source>
</reference>
<dbReference type="EMBL" id="MWPH01000001">
    <property type="protein sequence ID" value="OVE86430.1"/>
    <property type="molecule type" value="Genomic_DNA"/>
</dbReference>
<dbReference type="InterPro" id="IPR028098">
    <property type="entry name" value="Glyco_trans_4-like_N"/>
</dbReference>
<organism evidence="3 4">
    <name type="scientific">Natronolimnobius baerhuensis</name>
    <dbReference type="NCBI Taxonomy" id="253108"/>
    <lineage>
        <taxon>Archaea</taxon>
        <taxon>Methanobacteriati</taxon>
        <taxon>Methanobacteriota</taxon>
        <taxon>Stenosarchaea group</taxon>
        <taxon>Halobacteria</taxon>
        <taxon>Halobacteriales</taxon>
        <taxon>Natrialbaceae</taxon>
        <taxon>Natronolimnobius</taxon>
    </lineage>
</organism>
<dbReference type="Pfam" id="PF00534">
    <property type="entry name" value="Glycos_transf_1"/>
    <property type="match status" value="1"/>
</dbReference>
<evidence type="ECO:0000259" key="2">
    <source>
        <dbReference type="Pfam" id="PF13439"/>
    </source>
</evidence>
<dbReference type="SUPFAM" id="SSF53756">
    <property type="entry name" value="UDP-Glycosyltransferase/glycogen phosphorylase"/>
    <property type="match status" value="1"/>
</dbReference>
<feature type="domain" description="Glycosyltransferase subfamily 4-like N-terminal" evidence="2">
    <location>
        <begin position="48"/>
        <end position="183"/>
    </location>
</feature>
<proteinExistence type="predicted"/>
<sequence length="380" mass="42110">MDDRARWRAPVEAMGESDPEDARVLVLTGLGHKNDLHYGPLADIAEETTLVCLDPDHVGDIENANYVQVPDFGPRILRVLMLFVVALLEGYRNEYDTVASISLVPYGLYALALKHIYGYQAFLGIIGIDLDHHAEQWYGAGPRWAFRQFDAVSVPGSDHAERLLEYGLERERIHILTNAIDTDTYHPIPADIDTEYDFVWVGRFGPEKDPVLFVEALAELEERGNEFNAVMVGNGALRTEVIDAVAAHGLEDRIDFAGWVDEPLSYYRQSDTFVLTSRRDALPLAMLEAMASGLPAVVPDIGSVTDAVTDGENGVVVDSRHPRALAAAMERCLEDEYRAPLAEAAPEIRESVSMDEAGEDWRNILTTLGNETTTLPSTRD</sequence>
<dbReference type="Proteomes" id="UP000196084">
    <property type="component" value="Unassembled WGS sequence"/>
</dbReference>
<evidence type="ECO:0000313" key="3">
    <source>
        <dbReference type="EMBL" id="OVE86430.1"/>
    </source>
</evidence>
<dbReference type="CDD" id="cd03801">
    <property type="entry name" value="GT4_PimA-like"/>
    <property type="match status" value="1"/>
</dbReference>
<gene>
    <name evidence="3" type="ORF">B2G88_03875</name>
</gene>
<comment type="caution">
    <text evidence="3">The sequence shown here is derived from an EMBL/GenBank/DDBJ whole genome shotgun (WGS) entry which is preliminary data.</text>
</comment>
<dbReference type="AlphaFoldDB" id="A0A202EE75"/>
<keyword evidence="4" id="KW-1185">Reference proteome</keyword>
<dbReference type="InterPro" id="IPR001296">
    <property type="entry name" value="Glyco_trans_1"/>
</dbReference>
<protein>
    <submittedName>
        <fullName evidence="3">Glycosyl transferase family 1</fullName>
    </submittedName>
</protein>
<name>A0A202EE75_9EURY</name>
<feature type="domain" description="Glycosyl transferase family 1" evidence="1">
    <location>
        <begin position="188"/>
        <end position="345"/>
    </location>
</feature>
<dbReference type="Pfam" id="PF13439">
    <property type="entry name" value="Glyco_transf_4"/>
    <property type="match status" value="1"/>
</dbReference>
<dbReference type="PANTHER" id="PTHR12526">
    <property type="entry name" value="GLYCOSYLTRANSFERASE"/>
    <property type="match status" value="1"/>
</dbReference>
<accession>A0A202EE75</accession>
<evidence type="ECO:0000313" key="4">
    <source>
        <dbReference type="Proteomes" id="UP000196084"/>
    </source>
</evidence>
<dbReference type="GO" id="GO:0016757">
    <property type="term" value="F:glycosyltransferase activity"/>
    <property type="evidence" value="ECO:0007669"/>
    <property type="project" value="InterPro"/>
</dbReference>
<keyword evidence="3" id="KW-0808">Transferase</keyword>